<dbReference type="EMBL" id="JACNJH010000089">
    <property type="protein sequence ID" value="MBC8360442.1"/>
    <property type="molecule type" value="Genomic_DNA"/>
</dbReference>
<feature type="binding site" evidence="3">
    <location>
        <position position="96"/>
    </location>
    <ligand>
        <name>substrate</name>
    </ligand>
</feature>
<dbReference type="InterPro" id="IPR006047">
    <property type="entry name" value="GH13_cat_dom"/>
</dbReference>
<dbReference type="CDD" id="cd11356">
    <property type="entry name" value="AmyAc_Sucrose_phosphorylase-like_1"/>
    <property type="match status" value="1"/>
</dbReference>
<dbReference type="GO" id="GO:0016757">
    <property type="term" value="F:glycosyltransferase activity"/>
    <property type="evidence" value="ECO:0007669"/>
    <property type="project" value="UniProtKB-KW"/>
</dbReference>
<dbReference type="InterPro" id="IPR016377">
    <property type="entry name" value="Sucrose_GGa_phosphorylase-rel"/>
</dbReference>
<evidence type="ECO:0000256" key="1">
    <source>
        <dbReference type="ARBA" id="ARBA00022676"/>
    </source>
</evidence>
<sequence length="568" mass="64675">MAGMDAVGHILERIYGPQTGRLAFEKIAVLIEQFPVRKERANGYFSEKDVFLITYGDTLNRNGEAPLTTLYEFAKSKFKGIFSTIHILPFFPYSSDDGFSVTDFLSVNPDLGTWKNIQQLGQDFKLMFDLVLNHVSAKSMWFQNYLEEKQGFENLAIEVDPSTDLSAVTRPRSLPLLTEFKKSSGKTVHVWTTFSADQIDLNYKSLNVLGKMVETLLFYVKQGATSIRLDAIAYLWKEIGAPCIHLSRTYEIVKLFRSILDVVASDVVLITETNVPHNENISYFGDGRNQAQMVYNFTLPPLLFYSFTKEDSTVLSEWARGLHLTSESNTFFNFTASHDGIGVRPLEGILPQAEIEGLIQIVKKNGGAVSYKKNPDGSESPYEFNITYVDALLNKVAEADPFHPDRFLASQAIQYALPGVPATYIHSILGSRNWEEGGRQTQRVRTINREKLYVDHVLSQLEDPETFRSKIFYPYLKLIKTRKEQPAFHPNASFEILRINPKVFVIARYCKNQTIYALTNMSSQYVSISLSKERVPLQMKDIFSGRGYHTDSLQLHPYQYVWLNSPDI</sequence>
<dbReference type="InterPro" id="IPR013780">
    <property type="entry name" value="Glyco_hydro_b"/>
</dbReference>
<reference evidence="5 6" key="1">
    <citation type="submission" date="2020-08" db="EMBL/GenBank/DDBJ databases">
        <title>Bridging the membrane lipid divide: bacteria of the FCB group superphylum have the potential to synthesize archaeal ether lipids.</title>
        <authorList>
            <person name="Villanueva L."/>
            <person name="Von Meijenfeldt F.A.B."/>
            <person name="Westbye A.B."/>
            <person name="Yadav S."/>
            <person name="Hopmans E.C."/>
            <person name="Dutilh B.E."/>
            <person name="Sinninghe Damste J.S."/>
        </authorList>
    </citation>
    <scope>NUCLEOTIDE SEQUENCE [LARGE SCALE GENOMIC DNA]</scope>
    <source>
        <strain evidence="5">NIOZ-UU30</strain>
    </source>
</reference>
<feature type="binding site" evidence="3">
    <location>
        <position position="134"/>
    </location>
    <ligand>
        <name>substrate</name>
    </ligand>
</feature>
<keyword evidence="1" id="KW-0328">Glycosyltransferase</keyword>
<feature type="binding site" evidence="3">
    <location>
        <begin position="338"/>
        <end position="339"/>
    </location>
    <ligand>
        <name>substrate</name>
    </ligand>
</feature>
<feature type="domain" description="Glycosyl hydrolase family 13 catalytic" evidence="4">
    <location>
        <begin position="49"/>
        <end position="482"/>
    </location>
</feature>
<gene>
    <name evidence="5" type="ORF">H8E23_03450</name>
</gene>
<evidence type="ECO:0000256" key="3">
    <source>
        <dbReference type="PIRSR" id="PIRSR003059-2"/>
    </source>
</evidence>
<keyword evidence="2" id="KW-0808">Transferase</keyword>
<evidence type="ECO:0000313" key="6">
    <source>
        <dbReference type="Proteomes" id="UP000603434"/>
    </source>
</evidence>
<dbReference type="Pfam" id="PF00128">
    <property type="entry name" value="Alpha-amylase"/>
    <property type="match status" value="1"/>
</dbReference>
<evidence type="ECO:0000313" key="5">
    <source>
        <dbReference type="EMBL" id="MBC8360442.1"/>
    </source>
</evidence>
<proteinExistence type="predicted"/>
<feature type="binding site" evidence="3">
    <location>
        <begin position="228"/>
        <end position="230"/>
    </location>
    <ligand>
        <name>substrate</name>
    </ligand>
</feature>
<dbReference type="InterPro" id="IPR033746">
    <property type="entry name" value="GGa_phosphorylase"/>
</dbReference>
<comment type="caution">
    <text evidence="5">The sequence shown here is derived from an EMBL/GenBank/DDBJ whole genome shotgun (WGS) entry which is preliminary data.</text>
</comment>
<dbReference type="SMART" id="SM00642">
    <property type="entry name" value="Aamy"/>
    <property type="match status" value="1"/>
</dbReference>
<evidence type="ECO:0000259" key="4">
    <source>
        <dbReference type="SMART" id="SM00642"/>
    </source>
</evidence>
<dbReference type="InterPro" id="IPR045857">
    <property type="entry name" value="O16G_dom_2"/>
</dbReference>
<feature type="binding site" evidence="3">
    <location>
        <position position="445"/>
    </location>
    <ligand>
        <name>substrate</name>
    </ligand>
</feature>
<name>A0A8J6THZ8_9BACT</name>
<dbReference type="PIRSF" id="PIRSF003059">
    <property type="entry name" value="Sucrose_phosphorylase"/>
    <property type="match status" value="1"/>
</dbReference>
<protein>
    <submittedName>
        <fullName evidence="5">Sugar phosphorylase</fullName>
    </submittedName>
</protein>
<evidence type="ECO:0000256" key="2">
    <source>
        <dbReference type="ARBA" id="ARBA00022679"/>
    </source>
</evidence>
<dbReference type="PANTHER" id="PTHR38784">
    <property type="entry name" value="SUCROSE PHOSPHORYLASE"/>
    <property type="match status" value="1"/>
</dbReference>
<dbReference type="Gene3D" id="3.20.20.80">
    <property type="entry name" value="Glycosidases"/>
    <property type="match status" value="1"/>
</dbReference>
<dbReference type="Gene3D" id="2.60.40.1180">
    <property type="entry name" value="Golgi alpha-mannosidase II"/>
    <property type="match status" value="1"/>
</dbReference>
<dbReference type="PANTHER" id="PTHR38784:SF1">
    <property type="entry name" value="SUCROSE PHOSPHORYLASE"/>
    <property type="match status" value="1"/>
</dbReference>
<dbReference type="InterPro" id="IPR017853">
    <property type="entry name" value="GH"/>
</dbReference>
<organism evidence="5 6">
    <name type="scientific">Candidatus Desulfatibia profunda</name>
    <dbReference type="NCBI Taxonomy" id="2841695"/>
    <lineage>
        <taxon>Bacteria</taxon>
        <taxon>Pseudomonadati</taxon>
        <taxon>Thermodesulfobacteriota</taxon>
        <taxon>Desulfobacteria</taxon>
        <taxon>Desulfobacterales</taxon>
        <taxon>Desulfobacterales incertae sedis</taxon>
        <taxon>Candidatus Desulfatibia</taxon>
    </lineage>
</organism>
<dbReference type="GO" id="GO:0005975">
    <property type="term" value="P:carbohydrate metabolic process"/>
    <property type="evidence" value="ECO:0007669"/>
    <property type="project" value="InterPro"/>
</dbReference>
<accession>A0A8J6THZ8</accession>
<dbReference type="AlphaFoldDB" id="A0A8J6THZ8"/>
<dbReference type="SUPFAM" id="SSF51445">
    <property type="entry name" value="(Trans)glycosidases"/>
    <property type="match status" value="1"/>
</dbReference>
<dbReference type="Gene3D" id="3.90.400.10">
    <property type="entry name" value="Oligo-1,6-glucosidase, Domain 2"/>
    <property type="match status" value="1"/>
</dbReference>
<dbReference type="Proteomes" id="UP000603434">
    <property type="component" value="Unassembled WGS sequence"/>
</dbReference>